<keyword evidence="2" id="KW-1185">Reference proteome</keyword>
<dbReference type="EMBL" id="JABFTP020000144">
    <property type="protein sequence ID" value="KAL3281314.1"/>
    <property type="molecule type" value="Genomic_DNA"/>
</dbReference>
<proteinExistence type="predicted"/>
<evidence type="ECO:0000313" key="1">
    <source>
        <dbReference type="EMBL" id="KAL3281314.1"/>
    </source>
</evidence>
<sequence>MFIGPLLSSISVTGGENKPARRNGGMHNLRNNLVLRQVVADEVVSVIRTLKNTKSVGMHEVPVAAW</sequence>
<protein>
    <submittedName>
        <fullName evidence="1">Uncharacterized protein</fullName>
    </submittedName>
</protein>
<reference evidence="1 2" key="1">
    <citation type="journal article" date="2021" name="BMC Biol.">
        <title>Horizontally acquired antibacterial genes associated with adaptive radiation of ladybird beetles.</title>
        <authorList>
            <person name="Li H.S."/>
            <person name="Tang X.F."/>
            <person name="Huang Y.H."/>
            <person name="Xu Z.Y."/>
            <person name="Chen M.L."/>
            <person name="Du X.Y."/>
            <person name="Qiu B.Y."/>
            <person name="Chen P.T."/>
            <person name="Zhang W."/>
            <person name="Slipinski A."/>
            <person name="Escalona H.E."/>
            <person name="Waterhouse R.M."/>
            <person name="Zwick A."/>
            <person name="Pang H."/>
        </authorList>
    </citation>
    <scope>NUCLEOTIDE SEQUENCE [LARGE SCALE GENOMIC DNA]</scope>
    <source>
        <strain evidence="1">SYSU2018</strain>
    </source>
</reference>
<feature type="non-terminal residue" evidence="1">
    <location>
        <position position="66"/>
    </location>
</feature>
<evidence type="ECO:0000313" key="2">
    <source>
        <dbReference type="Proteomes" id="UP001516400"/>
    </source>
</evidence>
<dbReference type="Proteomes" id="UP001516400">
    <property type="component" value="Unassembled WGS sequence"/>
</dbReference>
<organism evidence="1 2">
    <name type="scientific">Cryptolaemus montrouzieri</name>
    <dbReference type="NCBI Taxonomy" id="559131"/>
    <lineage>
        <taxon>Eukaryota</taxon>
        <taxon>Metazoa</taxon>
        <taxon>Ecdysozoa</taxon>
        <taxon>Arthropoda</taxon>
        <taxon>Hexapoda</taxon>
        <taxon>Insecta</taxon>
        <taxon>Pterygota</taxon>
        <taxon>Neoptera</taxon>
        <taxon>Endopterygota</taxon>
        <taxon>Coleoptera</taxon>
        <taxon>Polyphaga</taxon>
        <taxon>Cucujiformia</taxon>
        <taxon>Coccinelloidea</taxon>
        <taxon>Coccinellidae</taxon>
        <taxon>Scymninae</taxon>
        <taxon>Scymnini</taxon>
        <taxon>Cryptolaemus</taxon>
    </lineage>
</organism>
<comment type="caution">
    <text evidence="1">The sequence shown here is derived from an EMBL/GenBank/DDBJ whole genome shotgun (WGS) entry which is preliminary data.</text>
</comment>
<accession>A0ABD2NRU6</accession>
<name>A0ABD2NRU6_9CUCU</name>
<gene>
    <name evidence="1" type="ORF">HHI36_004525</name>
</gene>
<dbReference type="AlphaFoldDB" id="A0ABD2NRU6"/>